<dbReference type="InterPro" id="IPR050259">
    <property type="entry name" value="SDR"/>
</dbReference>
<protein>
    <submittedName>
        <fullName evidence="3">Short-chain dehydrogenase/reductase SDR</fullName>
    </submittedName>
</protein>
<comment type="similarity">
    <text evidence="1">Belongs to the short-chain dehydrogenases/reductases (SDR) family.</text>
</comment>
<reference evidence="3 4" key="1">
    <citation type="submission" date="2014-03" db="EMBL/GenBank/DDBJ databases">
        <title>Genome sequence of Sphingobium yanoikuyae B1.</title>
        <authorList>
            <person name="Gan H.M."/>
            <person name="Gan H.Y."/>
            <person name="Savka M.A."/>
        </authorList>
    </citation>
    <scope>NUCLEOTIDE SEQUENCE [LARGE SCALE GENOMIC DNA]</scope>
    <source>
        <strain evidence="3 4">B1</strain>
    </source>
</reference>
<organism evidence="3 4">
    <name type="scientific">Sphingobium yanoikuyae</name>
    <name type="common">Sphingomonas yanoikuyae</name>
    <dbReference type="NCBI Taxonomy" id="13690"/>
    <lineage>
        <taxon>Bacteria</taxon>
        <taxon>Pseudomonadati</taxon>
        <taxon>Pseudomonadota</taxon>
        <taxon>Alphaproteobacteria</taxon>
        <taxon>Sphingomonadales</taxon>
        <taxon>Sphingomonadaceae</taxon>
        <taxon>Sphingobium</taxon>
    </lineage>
</organism>
<evidence type="ECO:0000256" key="1">
    <source>
        <dbReference type="ARBA" id="ARBA00006484"/>
    </source>
</evidence>
<dbReference type="SUPFAM" id="SSF51735">
    <property type="entry name" value="NAD(P)-binding Rossmann-fold domains"/>
    <property type="match status" value="1"/>
</dbReference>
<dbReference type="PANTHER" id="PTHR42879:SF2">
    <property type="entry name" value="3-OXOACYL-[ACYL-CARRIER-PROTEIN] REDUCTASE FABG"/>
    <property type="match status" value="1"/>
</dbReference>
<dbReference type="NCBIfam" id="NF005559">
    <property type="entry name" value="PRK07231.1"/>
    <property type="match status" value="1"/>
</dbReference>
<dbReference type="PRINTS" id="PR00080">
    <property type="entry name" value="SDRFAMILY"/>
</dbReference>
<dbReference type="PATRIC" id="fig|13690.10.peg.1294"/>
<sequence length="288" mass="29920">MAPDQCRITDQVAIVTGGGAGIGRAIALALAEAGADIVIADILPERGAEVAARVAEHGRACLPIPTDMAQPDQVAAMLDAAQAHFGRIDILVNNVGGVGRKSFLDQSQNSWRRHIDLNLVSMLAATSAAVPHIIAGGRGGTIINVSSIEGSRAAPGYAVYAACKAGMNNFTRTMALELADHGIRVNAIAPDFTTTPGTRGNPPGPVDEATWFPVPPAMADATARRIPLRRPGIDHECGQAALFLASPMSSYITGTILPVDGGSWASSGWVRNAARKWVLVEPHGVSDA</sequence>
<dbReference type="PANTHER" id="PTHR42879">
    <property type="entry name" value="3-OXOACYL-(ACYL-CARRIER-PROTEIN) REDUCTASE"/>
    <property type="match status" value="1"/>
</dbReference>
<evidence type="ECO:0000313" key="4">
    <source>
        <dbReference type="Proteomes" id="UP000028534"/>
    </source>
</evidence>
<comment type="catalytic activity">
    <reaction evidence="2">
        <text>2,5-dichlorocyclohexa-2,5-dien-1,4-diol + NAD(+) = 2,5-dichlorohydroquinone + NADH + H(+)</text>
        <dbReference type="Rhea" id="RHEA:15741"/>
        <dbReference type="ChEBI" id="CHEBI:15378"/>
        <dbReference type="ChEBI" id="CHEBI:27545"/>
        <dbReference type="ChEBI" id="CHEBI:28975"/>
        <dbReference type="ChEBI" id="CHEBI:57540"/>
        <dbReference type="ChEBI" id="CHEBI:57945"/>
    </reaction>
</comment>
<evidence type="ECO:0000256" key="2">
    <source>
        <dbReference type="ARBA" id="ARBA00051383"/>
    </source>
</evidence>
<dbReference type="InterPro" id="IPR020904">
    <property type="entry name" value="Sc_DH/Rdtase_CS"/>
</dbReference>
<dbReference type="Proteomes" id="UP000028534">
    <property type="component" value="Unassembled WGS sequence"/>
</dbReference>
<dbReference type="RefSeq" id="WP_037517942.1">
    <property type="nucleotide sequence ID" value="NZ_JGVR01000005.1"/>
</dbReference>
<dbReference type="InterPro" id="IPR036291">
    <property type="entry name" value="NAD(P)-bd_dom_sf"/>
</dbReference>
<dbReference type="EMBL" id="JGVR01000005">
    <property type="protein sequence ID" value="KEZ20050.1"/>
    <property type="molecule type" value="Genomic_DNA"/>
</dbReference>
<evidence type="ECO:0000313" key="3">
    <source>
        <dbReference type="EMBL" id="KEZ20050.1"/>
    </source>
</evidence>
<dbReference type="PROSITE" id="PS00061">
    <property type="entry name" value="ADH_SHORT"/>
    <property type="match status" value="1"/>
</dbReference>
<accession>A0A084EQ08</accession>
<dbReference type="CDD" id="cd05233">
    <property type="entry name" value="SDR_c"/>
    <property type="match status" value="1"/>
</dbReference>
<dbReference type="AlphaFoldDB" id="A0A084EQ08"/>
<proteinExistence type="inferred from homology"/>
<dbReference type="Pfam" id="PF13561">
    <property type="entry name" value="adh_short_C2"/>
    <property type="match status" value="1"/>
</dbReference>
<dbReference type="PRINTS" id="PR00081">
    <property type="entry name" value="GDHRDH"/>
</dbReference>
<dbReference type="GO" id="GO:0032787">
    <property type="term" value="P:monocarboxylic acid metabolic process"/>
    <property type="evidence" value="ECO:0007669"/>
    <property type="project" value="UniProtKB-ARBA"/>
</dbReference>
<name>A0A084EQ08_SPHYA</name>
<gene>
    <name evidence="3" type="ORF">CP98_01254</name>
</gene>
<dbReference type="InterPro" id="IPR002347">
    <property type="entry name" value="SDR_fam"/>
</dbReference>
<dbReference type="Gene3D" id="3.40.50.720">
    <property type="entry name" value="NAD(P)-binding Rossmann-like Domain"/>
    <property type="match status" value="1"/>
</dbReference>
<dbReference type="STRING" id="13690.AX777_10640"/>
<dbReference type="eggNOG" id="COG1028">
    <property type="taxonomic scope" value="Bacteria"/>
</dbReference>
<dbReference type="FunFam" id="3.40.50.720:FF:000084">
    <property type="entry name" value="Short-chain dehydrogenase reductase"/>
    <property type="match status" value="1"/>
</dbReference>
<comment type="caution">
    <text evidence="3">The sequence shown here is derived from an EMBL/GenBank/DDBJ whole genome shotgun (WGS) entry which is preliminary data.</text>
</comment>